<keyword evidence="3" id="KW-1185">Reference proteome</keyword>
<comment type="caution">
    <text evidence="2">The sequence shown here is derived from an EMBL/GenBank/DDBJ whole genome shotgun (WGS) entry which is preliminary data.</text>
</comment>
<name>A0A158IHC3_9BURK</name>
<dbReference type="Pfam" id="PF04230">
    <property type="entry name" value="PS_pyruv_trans"/>
    <property type="match status" value="1"/>
</dbReference>
<feature type="domain" description="Polysaccharide pyruvyl transferase" evidence="1">
    <location>
        <begin position="165"/>
        <end position="333"/>
    </location>
</feature>
<organism evidence="2 3">
    <name type="scientific">Caballeronia humi</name>
    <dbReference type="NCBI Taxonomy" id="326474"/>
    <lineage>
        <taxon>Bacteria</taxon>
        <taxon>Pseudomonadati</taxon>
        <taxon>Pseudomonadota</taxon>
        <taxon>Betaproteobacteria</taxon>
        <taxon>Burkholderiales</taxon>
        <taxon>Burkholderiaceae</taxon>
        <taxon>Caballeronia</taxon>
    </lineage>
</organism>
<dbReference type="InterPro" id="IPR007345">
    <property type="entry name" value="Polysacch_pyruvyl_Trfase"/>
</dbReference>
<dbReference type="OrthoDB" id="1425928at2"/>
<sequence length="402" mass="44074">MRPSGNLVETLFIGAFDRHNFGDLLFAHVAEAMSGRADAIFAGVAERDLRAFGGHRVEALPALVTRLCDEAVTLVHAGGELLTCDVYEAAVMTRSDTDAQKAIERFDARPRERIAWGRAALGTDALAPYMASREMFPGAMRVVYNAVGGVDLDSRDDPMRAEVLTKLAAADDLSVRDRHTQALLEAWGVKARLVPDSAVMVAELFGERIRERARERAVREILRSFPEGYLAVQFSADFADDDTLAHIASQLDRTARRTGLGVVFFRAGAAPWHDDASCYERTAARMRTLPVTIFRSLNLWDICALIAHGRAYLGSSLHGRIVAMAFGLPRVNLRHPARALSSMTKQTAFAATWDDAGMPAAVAIDEICDAIDSALATDETRRKRLALDLADAYHRASPTNHR</sequence>
<dbReference type="STRING" id="326474.AWB65_04840"/>
<dbReference type="RefSeq" id="WP_087669547.1">
    <property type="nucleotide sequence ID" value="NZ_FCNW02000033.1"/>
</dbReference>
<proteinExistence type="predicted"/>
<gene>
    <name evidence="2" type="ORF">AWB65_04840</name>
</gene>
<keyword evidence="2" id="KW-0808">Transferase</keyword>
<protein>
    <submittedName>
        <fullName evidence="2">Polysaccharide pyruvyl transferase</fullName>
    </submittedName>
</protein>
<dbReference type="Proteomes" id="UP000054977">
    <property type="component" value="Unassembled WGS sequence"/>
</dbReference>
<dbReference type="EMBL" id="FCNW02000033">
    <property type="protein sequence ID" value="SAL56032.1"/>
    <property type="molecule type" value="Genomic_DNA"/>
</dbReference>
<evidence type="ECO:0000259" key="1">
    <source>
        <dbReference type="Pfam" id="PF04230"/>
    </source>
</evidence>
<accession>A0A158IHC3</accession>
<dbReference type="AlphaFoldDB" id="A0A158IHC3"/>
<evidence type="ECO:0000313" key="3">
    <source>
        <dbReference type="Proteomes" id="UP000054977"/>
    </source>
</evidence>
<evidence type="ECO:0000313" key="2">
    <source>
        <dbReference type="EMBL" id="SAL56032.1"/>
    </source>
</evidence>
<dbReference type="GO" id="GO:0016740">
    <property type="term" value="F:transferase activity"/>
    <property type="evidence" value="ECO:0007669"/>
    <property type="project" value="UniProtKB-KW"/>
</dbReference>
<reference evidence="2" key="1">
    <citation type="submission" date="2016-01" db="EMBL/GenBank/DDBJ databases">
        <authorList>
            <person name="Peeters C."/>
        </authorList>
    </citation>
    <scope>NUCLEOTIDE SEQUENCE [LARGE SCALE GENOMIC DNA]</scope>
    <source>
        <strain evidence="2">LMG 22934</strain>
    </source>
</reference>